<dbReference type="InterPro" id="IPR028349">
    <property type="entry name" value="PafC-like"/>
</dbReference>
<sequence length="316" mass="37209">MKYDRLLRLTSLIDHIASAPGKNFQFYADKFGVAARTIRRDVDTLAEAGLPVETSAGIRFINDIELPNINFTYNEAFALMIALSELKRYTQFDGELEQVKVKLEEVFPDKLAEIAKEIEKRVGIYPSRTEIATEISDKMMPIISSLIDNRRLEIKYYSFSSDEVKWRKVDPYGVFFRRRSWYLAAYCHLADEVRTFRFSRVREWNHLREYFELPDDFNLDEYVTESWELMKGEPAEIEVKFASDVAQLILETEFNKDEEKELLKDGSVIYRVKVEGWREIFYWILSFGGDAEIIKPDWLRSKAEDEAKRMLKLYSS</sequence>
<keyword evidence="2" id="KW-0238">DNA-binding</keyword>
<dbReference type="InterPro" id="IPR057727">
    <property type="entry name" value="WCX_dom"/>
</dbReference>
<dbReference type="PANTHER" id="PTHR34580">
    <property type="match status" value="1"/>
</dbReference>
<dbReference type="eggNOG" id="COG2378">
    <property type="taxonomic scope" value="Bacteria"/>
</dbReference>
<evidence type="ECO:0000256" key="3">
    <source>
        <dbReference type="ARBA" id="ARBA00023163"/>
    </source>
</evidence>
<evidence type="ECO:0000259" key="4">
    <source>
        <dbReference type="PROSITE" id="PS51000"/>
    </source>
</evidence>
<keyword evidence="1" id="KW-0805">Transcription regulation</keyword>
<feature type="domain" description="HTH deoR-type" evidence="4">
    <location>
        <begin position="5"/>
        <end position="60"/>
    </location>
</feature>
<dbReference type="GO" id="GO:0003700">
    <property type="term" value="F:DNA-binding transcription factor activity"/>
    <property type="evidence" value="ECO:0007669"/>
    <property type="project" value="InterPro"/>
</dbReference>
<dbReference type="Pfam" id="PF25583">
    <property type="entry name" value="WCX"/>
    <property type="match status" value="1"/>
</dbReference>
<dbReference type="PIRSF" id="PIRSF016838">
    <property type="entry name" value="PafC"/>
    <property type="match status" value="1"/>
</dbReference>
<evidence type="ECO:0000256" key="2">
    <source>
        <dbReference type="ARBA" id="ARBA00023125"/>
    </source>
</evidence>
<keyword evidence="6" id="KW-1185">Reference proteome</keyword>
<dbReference type="PROSITE" id="PS52050">
    <property type="entry name" value="WYL"/>
    <property type="match status" value="1"/>
</dbReference>
<dbReference type="OrthoDB" id="9815009at2"/>
<evidence type="ECO:0000313" key="5">
    <source>
        <dbReference type="EMBL" id="ADL12351.1"/>
    </source>
</evidence>
<dbReference type="InterPro" id="IPR018356">
    <property type="entry name" value="Tscrpt_reg_HTH_DeoR_CS"/>
</dbReference>
<dbReference type="Pfam" id="PF13280">
    <property type="entry name" value="WYL"/>
    <property type="match status" value="1"/>
</dbReference>
<gene>
    <name evidence="5" type="ordered locus">Acear_0815</name>
</gene>
<dbReference type="EMBL" id="CP002105">
    <property type="protein sequence ID" value="ADL12351.1"/>
    <property type="molecule type" value="Genomic_DNA"/>
</dbReference>
<dbReference type="PANTHER" id="PTHR34580:SF1">
    <property type="entry name" value="PROTEIN PAFC"/>
    <property type="match status" value="1"/>
</dbReference>
<dbReference type="InterPro" id="IPR026881">
    <property type="entry name" value="WYL_dom"/>
</dbReference>
<evidence type="ECO:0000256" key="1">
    <source>
        <dbReference type="ARBA" id="ARBA00023015"/>
    </source>
</evidence>
<organism evidence="5 6">
    <name type="scientific">Acetohalobium arabaticum (strain ATCC 49924 / DSM 5501 / Z-7288)</name>
    <dbReference type="NCBI Taxonomy" id="574087"/>
    <lineage>
        <taxon>Bacteria</taxon>
        <taxon>Bacillati</taxon>
        <taxon>Bacillota</taxon>
        <taxon>Clostridia</taxon>
        <taxon>Halanaerobiales</taxon>
        <taxon>Halobacteroidaceae</taxon>
        <taxon>Acetohalobium</taxon>
    </lineage>
</organism>
<name>D9QVU2_ACEAZ</name>
<dbReference type="HOGENOM" id="CLU_041141_4_1_9"/>
<dbReference type="PROSITE" id="PS51000">
    <property type="entry name" value="HTH_DEOR_2"/>
    <property type="match status" value="1"/>
</dbReference>
<dbReference type="STRING" id="574087.Acear_0815"/>
<dbReference type="Proteomes" id="UP000001661">
    <property type="component" value="Chromosome"/>
</dbReference>
<proteinExistence type="predicted"/>
<evidence type="ECO:0000313" key="6">
    <source>
        <dbReference type="Proteomes" id="UP000001661"/>
    </source>
</evidence>
<dbReference type="InterPro" id="IPR001034">
    <property type="entry name" value="DeoR_HTH"/>
</dbReference>
<reference evidence="5 6" key="1">
    <citation type="journal article" date="2010" name="Stand. Genomic Sci.">
        <title>Complete genome sequence of Acetohalobium arabaticum type strain (Z-7288).</title>
        <authorList>
            <person name="Sikorski J."/>
            <person name="Lapidus A."/>
            <person name="Chertkov O."/>
            <person name="Lucas S."/>
            <person name="Copeland A."/>
            <person name="Glavina Del Rio T."/>
            <person name="Nolan M."/>
            <person name="Tice H."/>
            <person name="Cheng J.F."/>
            <person name="Han C."/>
            <person name="Brambilla E."/>
            <person name="Pitluck S."/>
            <person name="Liolios K."/>
            <person name="Ivanova N."/>
            <person name="Mavromatis K."/>
            <person name="Mikhailova N."/>
            <person name="Pati A."/>
            <person name="Bruce D."/>
            <person name="Detter C."/>
            <person name="Tapia R."/>
            <person name="Goodwin L."/>
            <person name="Chen A."/>
            <person name="Palaniappan K."/>
            <person name="Land M."/>
            <person name="Hauser L."/>
            <person name="Chang Y.J."/>
            <person name="Jeffries C.D."/>
            <person name="Rohde M."/>
            <person name="Goker M."/>
            <person name="Spring S."/>
            <person name="Woyke T."/>
            <person name="Bristow J."/>
            <person name="Eisen J.A."/>
            <person name="Markowitz V."/>
            <person name="Hugenholtz P."/>
            <person name="Kyrpides N.C."/>
            <person name="Klenk H.P."/>
        </authorList>
    </citation>
    <scope>NUCLEOTIDE SEQUENCE [LARGE SCALE GENOMIC DNA]</scope>
    <source>
        <strain evidence="6">ATCC 49924 / DSM 5501 / Z-7288</strain>
    </source>
</reference>
<dbReference type="KEGG" id="aar:Acear_0815"/>
<protein>
    <submittedName>
        <fullName evidence="5">Helix-turn-helix type 11 domain protein</fullName>
    </submittedName>
</protein>
<dbReference type="AlphaFoldDB" id="D9QVU2"/>
<dbReference type="InterPro" id="IPR051534">
    <property type="entry name" value="CBASS_pafABC_assoc_protein"/>
</dbReference>
<dbReference type="RefSeq" id="WP_013277797.1">
    <property type="nucleotide sequence ID" value="NC_014378.1"/>
</dbReference>
<keyword evidence="3" id="KW-0804">Transcription</keyword>
<dbReference type="GO" id="GO:0003677">
    <property type="term" value="F:DNA binding"/>
    <property type="evidence" value="ECO:0007669"/>
    <property type="project" value="UniProtKB-KW"/>
</dbReference>
<accession>D9QVU2</accession>
<dbReference type="PROSITE" id="PS00894">
    <property type="entry name" value="HTH_DEOR_1"/>
    <property type="match status" value="1"/>
</dbReference>